<organism evidence="2 3">
    <name type="scientific">Roseinatronobacter thiooxidans</name>
    <dbReference type="NCBI Taxonomy" id="121821"/>
    <lineage>
        <taxon>Bacteria</taxon>
        <taxon>Pseudomonadati</taxon>
        <taxon>Pseudomonadota</taxon>
        <taxon>Alphaproteobacteria</taxon>
        <taxon>Rhodobacterales</taxon>
        <taxon>Paracoccaceae</taxon>
        <taxon>Roseinatronobacter</taxon>
    </lineage>
</organism>
<comment type="caution">
    <text evidence="2">The sequence shown here is derived from an EMBL/GenBank/DDBJ whole genome shotgun (WGS) entry which is preliminary data.</text>
</comment>
<evidence type="ECO:0000256" key="1">
    <source>
        <dbReference type="SAM" id="SignalP"/>
    </source>
</evidence>
<dbReference type="AlphaFoldDB" id="A0A2W7QJS7"/>
<sequence length="133" mass="14790">MRQTLLALSLSLSLGTVAYAQDNPIATTITDQIAAFQADDFDTAFSYASPNIKRLFGTPQRFGQMVRDGYPMVHRPAEVTLLDQRDMGGQVVQRVMIRDQSGRLHMLAYQMVETDDGWQINGVQLLRAPETGA</sequence>
<feature type="chain" id="PRO_5016165623" evidence="1">
    <location>
        <begin position="21"/>
        <end position="133"/>
    </location>
</feature>
<keyword evidence="3" id="KW-1185">Reference proteome</keyword>
<evidence type="ECO:0000313" key="3">
    <source>
        <dbReference type="Proteomes" id="UP000249364"/>
    </source>
</evidence>
<dbReference type="OrthoDB" id="9130422at2"/>
<dbReference type="Proteomes" id="UP000249364">
    <property type="component" value="Unassembled WGS sequence"/>
</dbReference>
<accession>A0A2W7QJS7</accession>
<feature type="signal peptide" evidence="1">
    <location>
        <begin position="1"/>
        <end position="20"/>
    </location>
</feature>
<dbReference type="STRING" id="121821.GCA_001870675_01902"/>
<dbReference type="InterPro" id="IPR032347">
    <property type="entry name" value="DUF4864"/>
</dbReference>
<name>A0A2W7QJS7_9RHOB</name>
<gene>
    <name evidence="2" type="ORF">LY56_01182</name>
</gene>
<proteinExistence type="predicted"/>
<protein>
    <submittedName>
        <fullName evidence="2">Uncharacterized protein DUF4864</fullName>
    </submittedName>
</protein>
<dbReference type="EMBL" id="QKZQ01000004">
    <property type="protein sequence ID" value="PZX46210.1"/>
    <property type="molecule type" value="Genomic_DNA"/>
</dbReference>
<dbReference type="Pfam" id="PF16156">
    <property type="entry name" value="DUF4864"/>
    <property type="match status" value="1"/>
</dbReference>
<evidence type="ECO:0000313" key="2">
    <source>
        <dbReference type="EMBL" id="PZX46210.1"/>
    </source>
</evidence>
<keyword evidence="1" id="KW-0732">Signal</keyword>
<dbReference type="RefSeq" id="WP_071468618.1">
    <property type="nucleotide sequence ID" value="NZ_MEHT01000007.1"/>
</dbReference>
<reference evidence="2 3" key="1">
    <citation type="submission" date="2018-06" db="EMBL/GenBank/DDBJ databases">
        <title>Genomic Encyclopedia of Archaeal and Bacterial Type Strains, Phase II (KMG-II): from individual species to whole genera.</title>
        <authorList>
            <person name="Goeker M."/>
        </authorList>
    </citation>
    <scope>NUCLEOTIDE SEQUENCE [LARGE SCALE GENOMIC DNA]</scope>
    <source>
        <strain evidence="2 3">DSM 13087</strain>
    </source>
</reference>